<dbReference type="SUPFAM" id="SSF48150">
    <property type="entry name" value="DNA-glycosylase"/>
    <property type="match status" value="1"/>
</dbReference>
<feature type="region of interest" description="Disordered" evidence="1">
    <location>
        <begin position="237"/>
        <end position="311"/>
    </location>
</feature>
<gene>
    <name evidence="2" type="ORF">Pan241w_13460</name>
</gene>
<protein>
    <recommendedName>
        <fullName evidence="4">Endonuclease III</fullName>
    </recommendedName>
</protein>
<dbReference type="AlphaFoldDB" id="A0A517RBQ1"/>
<dbReference type="GO" id="GO:0003824">
    <property type="term" value="F:catalytic activity"/>
    <property type="evidence" value="ECO:0007669"/>
    <property type="project" value="InterPro"/>
</dbReference>
<dbReference type="Gene3D" id="1.10.340.30">
    <property type="entry name" value="Hypothetical protein, domain 2"/>
    <property type="match status" value="1"/>
</dbReference>
<evidence type="ECO:0000313" key="3">
    <source>
        <dbReference type="Proteomes" id="UP000317171"/>
    </source>
</evidence>
<organism evidence="2 3">
    <name type="scientific">Gimesia alba</name>
    <dbReference type="NCBI Taxonomy" id="2527973"/>
    <lineage>
        <taxon>Bacteria</taxon>
        <taxon>Pseudomonadati</taxon>
        <taxon>Planctomycetota</taxon>
        <taxon>Planctomycetia</taxon>
        <taxon>Planctomycetales</taxon>
        <taxon>Planctomycetaceae</taxon>
        <taxon>Gimesia</taxon>
    </lineage>
</organism>
<reference evidence="2 3" key="1">
    <citation type="submission" date="2019-02" db="EMBL/GenBank/DDBJ databases">
        <title>Deep-cultivation of Planctomycetes and their phenomic and genomic characterization uncovers novel biology.</title>
        <authorList>
            <person name="Wiegand S."/>
            <person name="Jogler M."/>
            <person name="Boedeker C."/>
            <person name="Pinto D."/>
            <person name="Vollmers J."/>
            <person name="Rivas-Marin E."/>
            <person name="Kohn T."/>
            <person name="Peeters S.H."/>
            <person name="Heuer A."/>
            <person name="Rast P."/>
            <person name="Oberbeckmann S."/>
            <person name="Bunk B."/>
            <person name="Jeske O."/>
            <person name="Meyerdierks A."/>
            <person name="Storesund J.E."/>
            <person name="Kallscheuer N."/>
            <person name="Luecker S."/>
            <person name="Lage O.M."/>
            <person name="Pohl T."/>
            <person name="Merkel B.J."/>
            <person name="Hornburger P."/>
            <person name="Mueller R.-W."/>
            <person name="Bruemmer F."/>
            <person name="Labrenz M."/>
            <person name="Spormann A.M."/>
            <person name="Op den Camp H."/>
            <person name="Overmann J."/>
            <person name="Amann R."/>
            <person name="Jetten M.S.M."/>
            <person name="Mascher T."/>
            <person name="Medema M.H."/>
            <person name="Devos D.P."/>
            <person name="Kaster A.-K."/>
            <person name="Ovreas L."/>
            <person name="Rohde M."/>
            <person name="Galperin M.Y."/>
            <person name="Jogler C."/>
        </authorList>
    </citation>
    <scope>NUCLEOTIDE SEQUENCE [LARGE SCALE GENOMIC DNA]</scope>
    <source>
        <strain evidence="2 3">Pan241w</strain>
    </source>
</reference>
<proteinExistence type="predicted"/>
<dbReference type="OrthoDB" id="268440at2"/>
<dbReference type="EMBL" id="CP036269">
    <property type="protein sequence ID" value="QDT41286.1"/>
    <property type="molecule type" value="Genomic_DNA"/>
</dbReference>
<feature type="compositionally biased region" description="Basic residues" evidence="1">
    <location>
        <begin position="241"/>
        <end position="311"/>
    </location>
</feature>
<dbReference type="RefSeq" id="WP_145212638.1">
    <property type="nucleotide sequence ID" value="NZ_CP036269.1"/>
</dbReference>
<evidence type="ECO:0000256" key="1">
    <source>
        <dbReference type="SAM" id="MobiDB-lite"/>
    </source>
</evidence>
<keyword evidence="3" id="KW-1185">Reference proteome</keyword>
<dbReference type="PANTHER" id="PTHR47203">
    <property type="match status" value="1"/>
</dbReference>
<name>A0A517RBQ1_9PLAN</name>
<dbReference type="KEGG" id="gaz:Pan241w_13460"/>
<dbReference type="GO" id="GO:0006281">
    <property type="term" value="P:DNA repair"/>
    <property type="evidence" value="ECO:0007669"/>
    <property type="project" value="InterPro"/>
</dbReference>
<accession>A0A517RBQ1</accession>
<dbReference type="InterPro" id="IPR023170">
    <property type="entry name" value="HhH_base_excis_C"/>
</dbReference>
<dbReference type="Gene3D" id="1.10.1670.10">
    <property type="entry name" value="Helix-hairpin-Helix base-excision DNA repair enzymes (C-terminal)"/>
    <property type="match status" value="1"/>
</dbReference>
<dbReference type="PANTHER" id="PTHR47203:SF1">
    <property type="entry name" value="HYPOTHETICAL BASE EXCISION DNA REPAIR PROTEIN (EUROFUNG)"/>
    <property type="match status" value="1"/>
</dbReference>
<sequence length="311" mass="34640">MVAKKISTSDKQAICKKLIALLKKRYSATLPKYDRPVLETILHAICLENTTNSQADEVFDALLEGFHDLNEIRVSTISELESCFSAVGDAEWRAYRIRSVLQYVFDKEYCFDLELMRKKTLEQAQKQLTRMKSLTPFVINHTLQVILGSHLVPADEKILNASKWLGLVPADESIETASDSLKSSVRKSDAPLFSHLLRCLATDEELAADFNLAKNPLPEEGVDLKQAPNRLEDMFANPLSKQKKKATKKKKKVATKAKKAAAKVKKKVPAKGTKKAAKKTPAKAAKKKVPAKKAGTKKKVPKKKKSPSTKK</sequence>
<evidence type="ECO:0008006" key="4">
    <source>
        <dbReference type="Google" id="ProtNLM"/>
    </source>
</evidence>
<dbReference type="Proteomes" id="UP000317171">
    <property type="component" value="Chromosome"/>
</dbReference>
<dbReference type="InterPro" id="IPR011257">
    <property type="entry name" value="DNA_glycosylase"/>
</dbReference>
<evidence type="ECO:0000313" key="2">
    <source>
        <dbReference type="EMBL" id="QDT41286.1"/>
    </source>
</evidence>